<protein>
    <recommendedName>
        <fullName evidence="3">Pre-rRNA-processing protein RIX1</fullName>
    </recommendedName>
</protein>
<dbReference type="OrthoDB" id="20900at2759"/>
<comment type="subcellular location">
    <subcellularLocation>
        <location evidence="1">Nucleus</location>
    </subcellularLocation>
</comment>
<comment type="similarity">
    <text evidence="2">Belongs to the RIX1/PELP1 family.</text>
</comment>
<dbReference type="EMBL" id="JAPQKT010000002">
    <property type="protein sequence ID" value="KAJ5241338.1"/>
    <property type="molecule type" value="Genomic_DNA"/>
</dbReference>
<sequence length="784" mass="84847">MTSTTLRAITHRLTTTPVDQLPSIASFLATSLSDCAELLSAPQNQKPGKSDSDNAIQIHKLKTRLASLLQDRSVEGRWTAVVLVKATVEAGQWEALRGYEPIVRGLIGILAKPDPVSTRKMSLITLTRIFHLTYQYPTLVREVTTPHLPGFVTAALNLVSTLVKLPSGSSRKPKPNTPFMEIVLHAILELVPRHPTIFRPFGSQLRSLLTEILGASAPVFYPEPVIDVAVDLFASLYKCAPKDKSGSGWTDDCRSTILSIHRATDHVFRAVVEQWESVDGSLVPIKQNYSKEVGDGSSDILGLPSWRGLHSGADRILTLLRILSGFISLPSMSSVALPLGLILDLTSRLTSVIVPANGESANGAQSNPQIGREEREQLWAELPRIHIGALNLLAHVVSVLETSITPITQSILEQANWVFRNEKFSKDVRYTTYDLLQSLVSVNGPALTKQSVSSIANVLRSCCHDLLPVTGESGSHSKSQSDTRSRSKAGPGTANADSFLNPNLNARQVFTGYSSSRLEDSASTLLQAVLTSVPSELLAASTRAEIDRTIILTTDKDAMLASVLNPIPAVKGRGAGASLIPFLARIYSDQKEVEALIRPRMPVLMTTPELDAYAENEEDEEADEMATEEYDAAPVTSEFLKVSRVETQKPEPTVAAPLVHKRTYAEESTLQSSGLALAPEQQPGQTKKARFEEDISTKSTEPSSGHNQPLSPTKVSVSSAAAPRAQTSSTPQETPFKAQISTVSSTSQPAADVSVDDSDDELPTLNMDPDTDDDDEDDDVTMEG</sequence>
<evidence type="ECO:0000256" key="5">
    <source>
        <dbReference type="SAM" id="MobiDB-lite"/>
    </source>
</evidence>
<dbReference type="SUPFAM" id="SSF48371">
    <property type="entry name" value="ARM repeat"/>
    <property type="match status" value="1"/>
</dbReference>
<feature type="region of interest" description="Disordered" evidence="5">
    <location>
        <begin position="470"/>
        <end position="500"/>
    </location>
</feature>
<dbReference type="InterPro" id="IPR012583">
    <property type="entry name" value="RIX1_N"/>
</dbReference>
<feature type="compositionally biased region" description="Polar residues" evidence="5">
    <location>
        <begin position="697"/>
        <end position="749"/>
    </location>
</feature>
<dbReference type="InterPro" id="IPR016024">
    <property type="entry name" value="ARM-type_fold"/>
</dbReference>
<evidence type="ECO:0000313" key="7">
    <source>
        <dbReference type="EMBL" id="KAJ5241338.1"/>
    </source>
</evidence>
<feature type="compositionally biased region" description="Acidic residues" evidence="5">
    <location>
        <begin position="769"/>
        <end position="784"/>
    </location>
</feature>
<evidence type="ECO:0000256" key="2">
    <source>
        <dbReference type="ARBA" id="ARBA00010511"/>
    </source>
</evidence>
<dbReference type="GO" id="GO:0006364">
    <property type="term" value="P:rRNA processing"/>
    <property type="evidence" value="ECO:0007669"/>
    <property type="project" value="TreeGrafter"/>
</dbReference>
<dbReference type="PANTHER" id="PTHR34105">
    <property type="entry name" value="PROLINE-, GLUTAMIC ACID- AND LEUCINE-RICH PROTEIN 1"/>
    <property type="match status" value="1"/>
</dbReference>
<evidence type="ECO:0000256" key="3">
    <source>
        <dbReference type="ARBA" id="ARBA00021502"/>
    </source>
</evidence>
<feature type="domain" description="Pre-rRNA-processing protein RIX1 N-terminal" evidence="6">
    <location>
        <begin position="6"/>
        <end position="217"/>
    </location>
</feature>
<dbReference type="GeneID" id="81381016"/>
<gene>
    <name evidence="7" type="ORF">N7469_002929</name>
</gene>
<dbReference type="AlphaFoldDB" id="A0A9W9PB87"/>
<dbReference type="RefSeq" id="XP_056504343.1">
    <property type="nucleotide sequence ID" value="XM_056641849.1"/>
</dbReference>
<evidence type="ECO:0000256" key="4">
    <source>
        <dbReference type="ARBA" id="ARBA00023242"/>
    </source>
</evidence>
<dbReference type="GO" id="GO:0005634">
    <property type="term" value="C:nucleus"/>
    <property type="evidence" value="ECO:0007669"/>
    <property type="project" value="UniProtKB-SubCell"/>
</dbReference>
<keyword evidence="8" id="KW-1185">Reference proteome</keyword>
<feature type="region of interest" description="Disordered" evidence="5">
    <location>
        <begin position="670"/>
        <end position="784"/>
    </location>
</feature>
<comment type="caution">
    <text evidence="7">The sequence shown here is derived from an EMBL/GenBank/DDBJ whole genome shotgun (WGS) entry which is preliminary data.</text>
</comment>
<evidence type="ECO:0000259" key="6">
    <source>
        <dbReference type="Pfam" id="PF08167"/>
    </source>
</evidence>
<dbReference type="PANTHER" id="PTHR34105:SF1">
    <property type="entry name" value="PROLINE-, GLUTAMIC ACID- AND LEUCINE-RICH PROTEIN 1"/>
    <property type="match status" value="1"/>
</dbReference>
<name>A0A9W9PB87_PENCI</name>
<keyword evidence="4" id="KW-0539">Nucleus</keyword>
<evidence type="ECO:0000313" key="8">
    <source>
        <dbReference type="Proteomes" id="UP001147733"/>
    </source>
</evidence>
<reference evidence="7" key="1">
    <citation type="submission" date="2022-11" db="EMBL/GenBank/DDBJ databases">
        <authorList>
            <person name="Petersen C."/>
        </authorList>
    </citation>
    <scope>NUCLEOTIDE SEQUENCE</scope>
    <source>
        <strain evidence="7">IBT 23319</strain>
    </source>
</reference>
<dbReference type="Pfam" id="PF08167">
    <property type="entry name" value="RIX1"/>
    <property type="match status" value="1"/>
</dbReference>
<evidence type="ECO:0000256" key="1">
    <source>
        <dbReference type="ARBA" id="ARBA00004123"/>
    </source>
</evidence>
<accession>A0A9W9PB87</accession>
<dbReference type="Proteomes" id="UP001147733">
    <property type="component" value="Unassembled WGS sequence"/>
</dbReference>
<organism evidence="7 8">
    <name type="scientific">Penicillium citrinum</name>
    <dbReference type="NCBI Taxonomy" id="5077"/>
    <lineage>
        <taxon>Eukaryota</taxon>
        <taxon>Fungi</taxon>
        <taxon>Dikarya</taxon>
        <taxon>Ascomycota</taxon>
        <taxon>Pezizomycotina</taxon>
        <taxon>Eurotiomycetes</taxon>
        <taxon>Eurotiomycetidae</taxon>
        <taxon>Eurotiales</taxon>
        <taxon>Aspergillaceae</taxon>
        <taxon>Penicillium</taxon>
    </lineage>
</organism>
<reference evidence="7" key="2">
    <citation type="journal article" date="2023" name="IMA Fungus">
        <title>Comparative genomic study of the Penicillium genus elucidates a diverse pangenome and 15 lateral gene transfer events.</title>
        <authorList>
            <person name="Petersen C."/>
            <person name="Sorensen T."/>
            <person name="Nielsen M.R."/>
            <person name="Sondergaard T.E."/>
            <person name="Sorensen J.L."/>
            <person name="Fitzpatrick D.A."/>
            <person name="Frisvad J.C."/>
            <person name="Nielsen K.L."/>
        </authorList>
    </citation>
    <scope>NUCLEOTIDE SEQUENCE</scope>
    <source>
        <strain evidence="7">IBT 23319</strain>
    </source>
</reference>
<proteinExistence type="inferred from homology"/>